<evidence type="ECO:0000256" key="7">
    <source>
        <dbReference type="RuleBase" id="RU003496"/>
    </source>
</evidence>
<keyword evidence="4" id="KW-0770">Synapse</keyword>
<name>A0AA85B1P4_9TREM</name>
<dbReference type="CDD" id="cd15855">
    <property type="entry name" value="SNARE_SNAP25C_23C"/>
    <property type="match status" value="1"/>
</dbReference>
<evidence type="ECO:0000256" key="4">
    <source>
        <dbReference type="ARBA" id="ARBA00023018"/>
    </source>
</evidence>
<evidence type="ECO:0000256" key="6">
    <source>
        <dbReference type="ARBA" id="ARBA00034102"/>
    </source>
</evidence>
<dbReference type="GO" id="GO:0043005">
    <property type="term" value="C:neuron projection"/>
    <property type="evidence" value="ECO:0007669"/>
    <property type="project" value="UniProtKB-KW"/>
</dbReference>
<evidence type="ECO:0000313" key="11">
    <source>
        <dbReference type="Proteomes" id="UP000050791"/>
    </source>
</evidence>
<dbReference type="GO" id="GO:0016082">
    <property type="term" value="P:synaptic vesicle priming"/>
    <property type="evidence" value="ECO:0007669"/>
    <property type="project" value="TreeGrafter"/>
</dbReference>
<evidence type="ECO:0000256" key="9">
    <source>
        <dbReference type="SAM" id="MobiDB-lite"/>
    </source>
</evidence>
<reference evidence="12" key="1">
    <citation type="submission" date="2023-11" db="UniProtKB">
        <authorList>
            <consortium name="WormBaseParasite"/>
        </authorList>
    </citation>
    <scope>IDENTIFICATION</scope>
</reference>
<feature type="region of interest" description="Disordered" evidence="9">
    <location>
        <begin position="215"/>
        <end position="242"/>
    </location>
</feature>
<organism evidence="11 12">
    <name type="scientific">Schistosoma mattheei</name>
    <dbReference type="NCBI Taxonomy" id="31246"/>
    <lineage>
        <taxon>Eukaryota</taxon>
        <taxon>Metazoa</taxon>
        <taxon>Spiralia</taxon>
        <taxon>Lophotrochozoa</taxon>
        <taxon>Platyhelminthes</taxon>
        <taxon>Trematoda</taxon>
        <taxon>Digenea</taxon>
        <taxon>Strigeidida</taxon>
        <taxon>Schistosomatoidea</taxon>
        <taxon>Schistosomatidae</taxon>
        <taxon>Schistosoma</taxon>
    </lineage>
</organism>
<dbReference type="GO" id="GO:0031629">
    <property type="term" value="P:synaptic vesicle fusion to presynaptic active zone membrane"/>
    <property type="evidence" value="ECO:0007669"/>
    <property type="project" value="TreeGrafter"/>
</dbReference>
<dbReference type="SUPFAM" id="SSF58038">
    <property type="entry name" value="SNARE fusion complex"/>
    <property type="match status" value="2"/>
</dbReference>
<evidence type="ECO:0000313" key="12">
    <source>
        <dbReference type="WBParaSite" id="SMTH1_25990.1"/>
    </source>
</evidence>
<dbReference type="Proteomes" id="UP000050791">
    <property type="component" value="Unassembled WGS sequence"/>
</dbReference>
<dbReference type="WBParaSite" id="SMTH1_25990.1">
    <property type="protein sequence ID" value="SMTH1_25990.1"/>
    <property type="gene ID" value="SMTH1_25990"/>
</dbReference>
<feature type="domain" description="T-SNARE coiled-coil homology" evidence="10">
    <location>
        <begin position="151"/>
        <end position="213"/>
    </location>
</feature>
<dbReference type="PROSITE" id="PS50192">
    <property type="entry name" value="T_SNARE"/>
    <property type="match status" value="2"/>
</dbReference>
<keyword evidence="3" id="KW-0677">Repeat</keyword>
<evidence type="ECO:0000259" key="10">
    <source>
        <dbReference type="PROSITE" id="PS50192"/>
    </source>
</evidence>
<dbReference type="CDD" id="cd15889">
    <property type="entry name" value="SNARE_SNAP25N_23N"/>
    <property type="match status" value="1"/>
</dbReference>
<dbReference type="GO" id="GO:0019905">
    <property type="term" value="F:syntaxin binding"/>
    <property type="evidence" value="ECO:0007669"/>
    <property type="project" value="TreeGrafter"/>
</dbReference>
<proteinExistence type="inferred from homology"/>
<dbReference type="GO" id="GO:0005886">
    <property type="term" value="C:plasma membrane"/>
    <property type="evidence" value="ECO:0007669"/>
    <property type="project" value="TreeGrafter"/>
</dbReference>
<dbReference type="GO" id="GO:0005484">
    <property type="term" value="F:SNAP receptor activity"/>
    <property type="evidence" value="ECO:0007669"/>
    <property type="project" value="TreeGrafter"/>
</dbReference>
<comment type="similarity">
    <text evidence="1 7">Belongs to the SNAP-25 family.</text>
</comment>
<keyword evidence="5 8" id="KW-0175">Coiled coil</keyword>
<dbReference type="GO" id="GO:0031201">
    <property type="term" value="C:SNARE complex"/>
    <property type="evidence" value="ECO:0007669"/>
    <property type="project" value="TreeGrafter"/>
</dbReference>
<evidence type="ECO:0000256" key="2">
    <source>
        <dbReference type="ARBA" id="ARBA00022599"/>
    </source>
</evidence>
<evidence type="ECO:0000256" key="3">
    <source>
        <dbReference type="ARBA" id="ARBA00022737"/>
    </source>
</evidence>
<dbReference type="Gene3D" id="1.20.5.110">
    <property type="match status" value="2"/>
</dbReference>
<dbReference type="GO" id="GO:0098793">
    <property type="term" value="C:presynapse"/>
    <property type="evidence" value="ECO:0007669"/>
    <property type="project" value="GOC"/>
</dbReference>
<dbReference type="PANTHER" id="PTHR19305:SF14">
    <property type="entry name" value="SYNAPTOSOMAL-ASSOCIATED PROTEIN-RELATED"/>
    <property type="match status" value="1"/>
</dbReference>
<keyword evidence="2" id="KW-0771">Synaptosome</keyword>
<feature type="compositionally biased region" description="Polar residues" evidence="9">
    <location>
        <begin position="215"/>
        <end position="235"/>
    </location>
</feature>
<comment type="subcellular location">
    <subcellularLocation>
        <location evidence="6">Synapse</location>
        <location evidence="6">Synaptosome</location>
    </subcellularLocation>
</comment>
<dbReference type="Pfam" id="PF00835">
    <property type="entry name" value="SNAP-25"/>
    <property type="match status" value="1"/>
</dbReference>
<evidence type="ECO:0000256" key="5">
    <source>
        <dbReference type="ARBA" id="ARBA00023054"/>
    </source>
</evidence>
<dbReference type="InterPro" id="IPR000727">
    <property type="entry name" value="T_SNARE_dom"/>
</dbReference>
<sequence length="242" mass="27253">MDNPATRQPMSELELLRMQMNAKTDETLDSTRNMVRLCDESTKVGAQTLGKLESQGQQLRGIDSDMDNIREDLHEAQRDLDEIDKCCGLCVLPWRKVKPDSKTPKYPTSGNGYLTGASNNYQVNSYQPQSGFQIQQNQQKSGPFITRITNDAREDEMEQNLQQVSGMVSQLHSMATDMNQEITTHNQILDRIDQKAQYNQSQLAFAQKRADKILGQSSKPDNKSNSVLPSSTTLTAAKMMMK</sequence>
<dbReference type="PANTHER" id="PTHR19305">
    <property type="entry name" value="SYNAPTOSOMAL ASSOCIATED PROTEIN"/>
    <property type="match status" value="1"/>
</dbReference>
<feature type="domain" description="T-SNARE coiled-coil homology" evidence="10">
    <location>
        <begin position="21"/>
        <end position="83"/>
    </location>
</feature>
<accession>A0AA85B1P4</accession>
<protein>
    <recommendedName>
        <fullName evidence="7">Synaptosomal-associated protein</fullName>
    </recommendedName>
</protein>
<evidence type="ECO:0000256" key="8">
    <source>
        <dbReference type="SAM" id="Coils"/>
    </source>
</evidence>
<feature type="coiled-coil region" evidence="8">
    <location>
        <begin position="59"/>
        <end position="86"/>
    </location>
</feature>
<evidence type="ECO:0000256" key="1">
    <source>
        <dbReference type="ARBA" id="ARBA00009480"/>
    </source>
</evidence>
<dbReference type="AlphaFoldDB" id="A0AA85B1P4"/>
<dbReference type="InterPro" id="IPR000928">
    <property type="entry name" value="SNAP-25_dom"/>
</dbReference>
<dbReference type="SMART" id="SM00397">
    <property type="entry name" value="t_SNARE"/>
    <property type="match status" value="2"/>
</dbReference>